<dbReference type="EMBL" id="JALDAX010000032">
    <property type="protein sequence ID" value="MCI3246316.1"/>
    <property type="molecule type" value="Genomic_DNA"/>
</dbReference>
<dbReference type="Proteomes" id="UP001165270">
    <property type="component" value="Unassembled WGS sequence"/>
</dbReference>
<evidence type="ECO:0000313" key="1">
    <source>
        <dbReference type="EMBL" id="MCI3246316.1"/>
    </source>
</evidence>
<comment type="caution">
    <text evidence="1">The sequence shown here is derived from an EMBL/GenBank/DDBJ whole genome shotgun (WGS) entry which is preliminary data.</text>
</comment>
<name>A0ABS9XW87_9ACTN</name>
<protein>
    <recommendedName>
        <fullName evidence="3">Minor capsid protein</fullName>
    </recommendedName>
</protein>
<gene>
    <name evidence="1" type="ORF">MQN93_42160</name>
</gene>
<evidence type="ECO:0008006" key="3">
    <source>
        <dbReference type="Google" id="ProtNLM"/>
    </source>
</evidence>
<reference evidence="1" key="1">
    <citation type="submission" date="2022-03" db="EMBL/GenBank/DDBJ databases">
        <title>Streptomyces 7R015 and 7R016 isolated from Barleria lupulina in Thailand.</title>
        <authorList>
            <person name="Kanchanasin P."/>
            <person name="Phongsopitanun W."/>
            <person name="Tanasupawat S."/>
        </authorList>
    </citation>
    <scope>NUCLEOTIDE SEQUENCE</scope>
    <source>
        <strain evidence="1">7R016</strain>
    </source>
</reference>
<dbReference type="RefSeq" id="WP_242713667.1">
    <property type="nucleotide sequence ID" value="NZ_JALDAX010000032.1"/>
</dbReference>
<sequence>MAYNSDRLARLVQDDHTGDVIALENQLGERTIRDSDRAFEDLIRRTLAAWTRAFGGPNQPSTPGDMLRRIVAAARAAVRRLIDDLAGRAPDVLAGGLGSAIAMGVRQGTAFVQAASGSLRRPPPVPRVGRVLRNEARRIRDVIAERRGRAVFLLHPDRVSRWSHLLAGLGAARAVVPAIRAHIAWVINTAVHEGLDAVVRATAPLRVWVSEADACVRCLAYTGRVVKADEPFPGGLSWDPRQRRARAAAVEGPPLHSHCRCRVVPWDDAWTTSGIPFPLALQRETHRSIGYGRARPSESRAARLRAARELLRTVDDLLPAVDATARTAIRTGRFPAAA</sequence>
<evidence type="ECO:0000313" key="2">
    <source>
        <dbReference type="Proteomes" id="UP001165270"/>
    </source>
</evidence>
<organism evidence="1 2">
    <name type="scientific">Streptomyces spinosisporus</name>
    <dbReference type="NCBI Taxonomy" id="2927582"/>
    <lineage>
        <taxon>Bacteria</taxon>
        <taxon>Bacillati</taxon>
        <taxon>Actinomycetota</taxon>
        <taxon>Actinomycetes</taxon>
        <taxon>Kitasatosporales</taxon>
        <taxon>Streptomycetaceae</taxon>
        <taxon>Streptomyces</taxon>
    </lineage>
</organism>
<keyword evidence="2" id="KW-1185">Reference proteome</keyword>
<proteinExistence type="predicted"/>
<accession>A0ABS9XW87</accession>